<dbReference type="KEGG" id="ela:UCREL1_3590"/>
<dbReference type="Pfam" id="PF01565">
    <property type="entry name" value="FAD_binding_4"/>
    <property type="match status" value="1"/>
</dbReference>
<dbReference type="InterPro" id="IPR012951">
    <property type="entry name" value="BBE"/>
</dbReference>
<dbReference type="InterPro" id="IPR006094">
    <property type="entry name" value="Oxid_FAD_bind_N"/>
</dbReference>
<dbReference type="InterPro" id="IPR016167">
    <property type="entry name" value="FAD-bd_PCMH_sub1"/>
</dbReference>
<dbReference type="AlphaFoldDB" id="M7SSB0"/>
<dbReference type="Proteomes" id="UP000012174">
    <property type="component" value="Unassembled WGS sequence"/>
</dbReference>
<keyword evidence="3" id="KW-0274">FAD</keyword>
<keyword evidence="7" id="KW-1185">Reference proteome</keyword>
<evidence type="ECO:0000313" key="7">
    <source>
        <dbReference type="Proteomes" id="UP000012174"/>
    </source>
</evidence>
<accession>M7SSB0</accession>
<dbReference type="InterPro" id="IPR016169">
    <property type="entry name" value="FAD-bd_PCMH_sub2"/>
</dbReference>
<keyword evidence="4" id="KW-0560">Oxidoreductase</keyword>
<dbReference type="HOGENOM" id="CLU_018354_10_0_1"/>
<proteinExistence type="inferred from homology"/>
<dbReference type="OMA" id="IFSYHTL"/>
<dbReference type="PROSITE" id="PS51387">
    <property type="entry name" value="FAD_PCMH"/>
    <property type="match status" value="1"/>
</dbReference>
<reference evidence="7" key="1">
    <citation type="journal article" date="2013" name="Genome Announc.">
        <title>Draft genome sequence of the grapevine dieback fungus Eutypa lata UCR-EL1.</title>
        <authorList>
            <person name="Blanco-Ulate B."/>
            <person name="Rolshausen P.E."/>
            <person name="Cantu D."/>
        </authorList>
    </citation>
    <scope>NUCLEOTIDE SEQUENCE [LARGE SCALE GENOMIC DNA]</scope>
    <source>
        <strain evidence="7">UCR-EL1</strain>
    </source>
</reference>
<dbReference type="PANTHER" id="PTHR42973">
    <property type="entry name" value="BINDING OXIDOREDUCTASE, PUTATIVE (AFU_ORTHOLOGUE AFUA_1G17690)-RELATED"/>
    <property type="match status" value="1"/>
</dbReference>
<evidence type="ECO:0000256" key="4">
    <source>
        <dbReference type="ARBA" id="ARBA00023002"/>
    </source>
</evidence>
<gene>
    <name evidence="6" type="ORF">UCREL1_3590</name>
</gene>
<evidence type="ECO:0000259" key="5">
    <source>
        <dbReference type="PROSITE" id="PS51387"/>
    </source>
</evidence>
<dbReference type="GO" id="GO:0016491">
    <property type="term" value="F:oxidoreductase activity"/>
    <property type="evidence" value="ECO:0007669"/>
    <property type="project" value="UniProtKB-KW"/>
</dbReference>
<dbReference type="Gene3D" id="3.40.462.20">
    <property type="match status" value="1"/>
</dbReference>
<dbReference type="InterPro" id="IPR016166">
    <property type="entry name" value="FAD-bd_PCMH"/>
</dbReference>
<dbReference type="STRING" id="1287681.M7SSB0"/>
<organism evidence="6 7">
    <name type="scientific">Eutypa lata (strain UCR-EL1)</name>
    <name type="common">Grapevine dieback disease fungus</name>
    <name type="synonym">Eutypa armeniacae</name>
    <dbReference type="NCBI Taxonomy" id="1287681"/>
    <lineage>
        <taxon>Eukaryota</taxon>
        <taxon>Fungi</taxon>
        <taxon>Dikarya</taxon>
        <taxon>Ascomycota</taxon>
        <taxon>Pezizomycotina</taxon>
        <taxon>Sordariomycetes</taxon>
        <taxon>Xylariomycetidae</taxon>
        <taxon>Xylariales</taxon>
        <taxon>Diatrypaceae</taxon>
        <taxon>Eutypa</taxon>
    </lineage>
</organism>
<dbReference type="EMBL" id="KB706093">
    <property type="protein sequence ID" value="EMR69394.1"/>
    <property type="molecule type" value="Genomic_DNA"/>
</dbReference>
<protein>
    <submittedName>
        <fullName evidence="6">Putative d-lactate dehydrogenase protein</fullName>
    </submittedName>
</protein>
<evidence type="ECO:0000256" key="2">
    <source>
        <dbReference type="ARBA" id="ARBA00022630"/>
    </source>
</evidence>
<evidence type="ECO:0000313" key="6">
    <source>
        <dbReference type="EMBL" id="EMR69394.1"/>
    </source>
</evidence>
<keyword evidence="2" id="KW-0285">Flavoprotein</keyword>
<dbReference type="InterPro" id="IPR036318">
    <property type="entry name" value="FAD-bd_PCMH-like_sf"/>
</dbReference>
<comment type="similarity">
    <text evidence="1">Belongs to the oxygen-dependent FAD-linked oxidoreductase family.</text>
</comment>
<dbReference type="PANTHER" id="PTHR42973:SF7">
    <property type="entry name" value="FAD-BINDING PCMH-TYPE DOMAIN-CONTAINING PROTEIN"/>
    <property type="match status" value="1"/>
</dbReference>
<dbReference type="GO" id="GO:0071949">
    <property type="term" value="F:FAD binding"/>
    <property type="evidence" value="ECO:0007669"/>
    <property type="project" value="InterPro"/>
</dbReference>
<dbReference type="Gene3D" id="3.30.465.10">
    <property type="match status" value="1"/>
</dbReference>
<dbReference type="eggNOG" id="ENOG502SJVQ">
    <property type="taxonomic scope" value="Eukaryota"/>
</dbReference>
<dbReference type="OrthoDB" id="407275at2759"/>
<evidence type="ECO:0000256" key="3">
    <source>
        <dbReference type="ARBA" id="ARBA00022827"/>
    </source>
</evidence>
<dbReference type="Pfam" id="PF08031">
    <property type="entry name" value="BBE"/>
    <property type="match status" value="1"/>
</dbReference>
<sequence length="461" mass="49857">MAATNTAASTLAALQKHLNQQHPSIKLITPSSPDFEGMRACFIKKDDAVPFAIARPQNAADVQALVRYCTQHGVDFVVRAGGHDCAGRSQVGGALTIDVRDIKHVLVSDDEKTARVGGGVVFRDLTKELDARGLITPVGTVASVGYTGWASLGGYGPFSNNYGLGADQIVAAKIVNAKGELVDADAELLKGIRGGGGIFGVIVELTIKVYPLKEILVSLLIFESSNLPLTWGSYAAGYEKLIAEESVPRALQLQSFGIELPNLGKVLAVGATWTSPDHDEGRRWIGKVAKFGNCLMNNPEAKSVMSYVEFNETLLTYGSYGRAYTLNIKKLTLKTAEVLGKHTALLPGGGIALSVHTLRDPVPNEASVFGSRVDHHMVELVAMTPQRELEIKGSEWARQLLKDLREEDPDNVMDSSYVSLSGDEDSNYKKIYGSHYDGLVELKKKVDPENVFRHAVPRLSI</sequence>
<dbReference type="InterPro" id="IPR050416">
    <property type="entry name" value="FAD-linked_Oxidoreductase"/>
</dbReference>
<dbReference type="Gene3D" id="3.30.43.10">
    <property type="entry name" value="Uridine Diphospho-n-acetylenolpyruvylglucosamine Reductase, domain 2"/>
    <property type="match status" value="1"/>
</dbReference>
<evidence type="ECO:0000256" key="1">
    <source>
        <dbReference type="ARBA" id="ARBA00005466"/>
    </source>
</evidence>
<name>M7SSB0_EUTLA</name>
<dbReference type="SUPFAM" id="SSF56176">
    <property type="entry name" value="FAD-binding/transporter-associated domain-like"/>
    <property type="match status" value="1"/>
</dbReference>
<feature type="domain" description="FAD-binding PCMH-type" evidence="5">
    <location>
        <begin position="46"/>
        <end position="212"/>
    </location>
</feature>